<dbReference type="PROSITE" id="PS50885">
    <property type="entry name" value="HAMP"/>
    <property type="match status" value="1"/>
</dbReference>
<dbReference type="SUPFAM" id="SSF141868">
    <property type="entry name" value="EAL domain-like"/>
    <property type="match status" value="1"/>
</dbReference>
<dbReference type="PANTHER" id="PTHR44757:SF2">
    <property type="entry name" value="BIOFILM ARCHITECTURE MAINTENANCE PROTEIN MBAA"/>
    <property type="match status" value="1"/>
</dbReference>
<name>A0ABX2N2R1_9SPHN</name>
<dbReference type="Gene3D" id="3.20.20.450">
    <property type="entry name" value="EAL domain"/>
    <property type="match status" value="1"/>
</dbReference>
<evidence type="ECO:0000256" key="1">
    <source>
        <dbReference type="SAM" id="Phobius"/>
    </source>
</evidence>
<evidence type="ECO:0000313" key="5">
    <source>
        <dbReference type="EMBL" id="NVD27991.1"/>
    </source>
</evidence>
<organism evidence="5 6">
    <name type="scientific">Parasphingorhabdus flavimaris</name>
    <dbReference type="NCBI Taxonomy" id="266812"/>
    <lineage>
        <taxon>Bacteria</taxon>
        <taxon>Pseudomonadati</taxon>
        <taxon>Pseudomonadota</taxon>
        <taxon>Alphaproteobacteria</taxon>
        <taxon>Sphingomonadales</taxon>
        <taxon>Sphingomonadaceae</taxon>
        <taxon>Parasphingorhabdus</taxon>
    </lineage>
</organism>
<dbReference type="InterPro" id="IPR001633">
    <property type="entry name" value="EAL_dom"/>
</dbReference>
<evidence type="ECO:0000259" key="4">
    <source>
        <dbReference type="PROSITE" id="PS50887"/>
    </source>
</evidence>
<dbReference type="InterPro" id="IPR052155">
    <property type="entry name" value="Biofilm_reg_signaling"/>
</dbReference>
<comment type="caution">
    <text evidence="5">The sequence shown here is derived from an EMBL/GenBank/DDBJ whole genome shotgun (WGS) entry which is preliminary data.</text>
</comment>
<dbReference type="Pfam" id="PF00672">
    <property type="entry name" value="HAMP"/>
    <property type="match status" value="1"/>
</dbReference>
<feature type="domain" description="EAL" evidence="2">
    <location>
        <begin position="509"/>
        <end position="759"/>
    </location>
</feature>
<dbReference type="InterPro" id="IPR035919">
    <property type="entry name" value="EAL_sf"/>
</dbReference>
<keyword evidence="1" id="KW-0472">Membrane</keyword>
<proteinExistence type="predicted"/>
<protein>
    <submittedName>
        <fullName evidence="5">EAL domain-containing protein</fullName>
    </submittedName>
</protein>
<dbReference type="CDD" id="cd01948">
    <property type="entry name" value="EAL"/>
    <property type="match status" value="1"/>
</dbReference>
<feature type="transmembrane region" description="Helical" evidence="1">
    <location>
        <begin position="20"/>
        <end position="40"/>
    </location>
</feature>
<dbReference type="CDD" id="cd06225">
    <property type="entry name" value="HAMP"/>
    <property type="match status" value="1"/>
</dbReference>
<dbReference type="CDD" id="cd01949">
    <property type="entry name" value="GGDEF"/>
    <property type="match status" value="1"/>
</dbReference>
<feature type="domain" description="GGDEF" evidence="4">
    <location>
        <begin position="368"/>
        <end position="500"/>
    </location>
</feature>
<evidence type="ECO:0000313" key="6">
    <source>
        <dbReference type="Proteomes" id="UP000652427"/>
    </source>
</evidence>
<dbReference type="PROSITE" id="PS50883">
    <property type="entry name" value="EAL"/>
    <property type="match status" value="1"/>
</dbReference>
<dbReference type="Pfam" id="PF14827">
    <property type="entry name" value="dCache_3"/>
    <property type="match status" value="1"/>
</dbReference>
<keyword evidence="1" id="KW-1133">Transmembrane helix</keyword>
<dbReference type="InterPro" id="IPR043128">
    <property type="entry name" value="Rev_trsase/Diguanyl_cyclase"/>
</dbReference>
<dbReference type="NCBIfam" id="TIGR00254">
    <property type="entry name" value="GGDEF"/>
    <property type="match status" value="1"/>
</dbReference>
<dbReference type="Proteomes" id="UP000652427">
    <property type="component" value="Unassembled WGS sequence"/>
</dbReference>
<dbReference type="SMART" id="SM00304">
    <property type="entry name" value="HAMP"/>
    <property type="match status" value="1"/>
</dbReference>
<gene>
    <name evidence="5" type="ORF">HUO14_08760</name>
</gene>
<dbReference type="SUPFAM" id="SSF55073">
    <property type="entry name" value="Nucleotide cyclase"/>
    <property type="match status" value="1"/>
</dbReference>
<dbReference type="InterPro" id="IPR029150">
    <property type="entry name" value="dCache_3"/>
</dbReference>
<dbReference type="SMART" id="SM00267">
    <property type="entry name" value="GGDEF"/>
    <property type="match status" value="1"/>
</dbReference>
<dbReference type="EMBL" id="JABWMH010000002">
    <property type="protein sequence ID" value="NVD27991.1"/>
    <property type="molecule type" value="Genomic_DNA"/>
</dbReference>
<keyword evidence="6" id="KW-1185">Reference proteome</keyword>
<reference evidence="5 6" key="1">
    <citation type="submission" date="2020-06" db="EMBL/GenBank/DDBJ databases">
        <authorList>
            <person name="Kim S.-J."/>
            <person name="Park S.-J."/>
        </authorList>
    </citation>
    <scope>NUCLEOTIDE SEQUENCE [LARGE SCALE GENOMIC DNA]</scope>
    <source>
        <strain evidence="5 6">SW-151</strain>
    </source>
</reference>
<feature type="transmembrane region" description="Helical" evidence="1">
    <location>
        <begin position="258"/>
        <end position="281"/>
    </location>
</feature>
<dbReference type="InterPro" id="IPR029787">
    <property type="entry name" value="Nucleotide_cyclase"/>
</dbReference>
<keyword evidence="1" id="KW-0812">Transmembrane</keyword>
<feature type="domain" description="HAMP" evidence="3">
    <location>
        <begin position="282"/>
        <end position="333"/>
    </location>
</feature>
<dbReference type="InterPro" id="IPR003660">
    <property type="entry name" value="HAMP_dom"/>
</dbReference>
<sequence>MQKIRRFLRFDSLSVRIAALYSALFALTFGALVAVAMGGIERYASGQISDEMTANSNAFKKILELESKRMATATDILAADFGFREAVALGDEPTLASALVSLRNRLDVPNAFIMTLDGGTIGLEQKIQDAESDSIWNALDEGARNGLVKIGGEYHGIVAAPIEAPDLFGWLVVGKPLNKAEMQGLSELAPISLTAKVIDEPILPSPLVAKTGEQIELLENGERILYRVSTLPSLGTNQKPTLLLRHSLSEALLAYRPISWILSILALVGLGIIISAGWALAKGITRPIARLEQAARQISAGERTKVRVNSKDEIGRLAESFNDMVDAIVEREGEISHIALHDALTGLPNRKYYRDQLDIALKRAGEDELVAVFYLDLDNFKSVNDTLGHPVGDGLLKQVSSRMEGLLDGHLIARLGGDEFAVLVDGVDSVDAITKIAESLEKSFADRFEFDGHIMPTTTSIGIAVAPHDGTESDILMKNADLALYRAKHEGKGQYHYFEQQMDELARKRRETEIDLKLAIEHGQFELYYQPLFNTEEQKINGFEALIRWNHPTRGLVSPLDFIPLAEETGLIVQIGEWVIKEACHQAATWPEQIRVAINISPVQFRTKGLQSVLIQALTQSGLSPQRLELEITESLLIDNVAETLQALHSLREMGVRVALDDFGTGYSSLSYLRSFPFDKIKIDRSFVDDIMSDKGSAAIIQAITGLAAALGMETIAEGVELEEQVEMLLKNGCNNIQGFLLSRPVPMAEVDALITALSGKCRNRKVA</sequence>
<evidence type="ECO:0000259" key="3">
    <source>
        <dbReference type="PROSITE" id="PS50885"/>
    </source>
</evidence>
<dbReference type="PROSITE" id="PS50887">
    <property type="entry name" value="GGDEF"/>
    <property type="match status" value="1"/>
</dbReference>
<dbReference type="Gene3D" id="3.30.70.270">
    <property type="match status" value="1"/>
</dbReference>
<dbReference type="InterPro" id="IPR000160">
    <property type="entry name" value="GGDEF_dom"/>
</dbReference>
<dbReference type="Pfam" id="PF00990">
    <property type="entry name" value="GGDEF"/>
    <property type="match status" value="1"/>
</dbReference>
<dbReference type="SMART" id="SM00052">
    <property type="entry name" value="EAL"/>
    <property type="match status" value="1"/>
</dbReference>
<dbReference type="PANTHER" id="PTHR44757">
    <property type="entry name" value="DIGUANYLATE CYCLASE DGCP"/>
    <property type="match status" value="1"/>
</dbReference>
<accession>A0ABX2N2R1</accession>
<dbReference type="Gene3D" id="6.10.340.10">
    <property type="match status" value="1"/>
</dbReference>
<evidence type="ECO:0000259" key="2">
    <source>
        <dbReference type="PROSITE" id="PS50883"/>
    </source>
</evidence>
<dbReference type="Pfam" id="PF00563">
    <property type="entry name" value="EAL"/>
    <property type="match status" value="1"/>
</dbReference>
<dbReference type="SUPFAM" id="SSF158472">
    <property type="entry name" value="HAMP domain-like"/>
    <property type="match status" value="1"/>
</dbReference>